<proteinExistence type="predicted"/>
<evidence type="ECO:0000313" key="1">
    <source>
        <dbReference type="EMBL" id="UYG93587.1"/>
    </source>
</evidence>
<accession>A0AA46NZV0</accession>
<evidence type="ECO:0000313" key="2">
    <source>
        <dbReference type="Proteomes" id="UP001163104"/>
    </source>
</evidence>
<reference evidence="1" key="1">
    <citation type="submission" date="2022-10" db="EMBL/GenBank/DDBJ databases">
        <title>Mechanism of multi-heavy metal repair in Cytobacillus Firmus M7.</title>
        <authorList>
            <person name="Li X."/>
            <person name="Yu C."/>
        </authorList>
    </citation>
    <scope>NUCLEOTIDE SEQUENCE</scope>
    <source>
        <strain evidence="1">M7</strain>
    </source>
</reference>
<sequence>MSSQKIDCFKCKYFYVTWDRNHPKGCRAFQFKTRQMPSLEVFQASGHPCLRFEKKT</sequence>
<name>A0AA46NZV0_CYTFI</name>
<dbReference type="EMBL" id="CP107027">
    <property type="protein sequence ID" value="UYG93587.1"/>
    <property type="molecule type" value="Genomic_DNA"/>
</dbReference>
<gene>
    <name evidence="1" type="ORF">OD459_15390</name>
</gene>
<dbReference type="Proteomes" id="UP001163104">
    <property type="component" value="Chromosome"/>
</dbReference>
<organism evidence="1 2">
    <name type="scientific">Cytobacillus firmus</name>
    <name type="common">Bacillus firmus</name>
    <dbReference type="NCBI Taxonomy" id="1399"/>
    <lineage>
        <taxon>Bacteria</taxon>
        <taxon>Bacillati</taxon>
        <taxon>Bacillota</taxon>
        <taxon>Bacilli</taxon>
        <taxon>Bacillales</taxon>
        <taxon>Bacillaceae</taxon>
        <taxon>Cytobacillus</taxon>
    </lineage>
</organism>
<protein>
    <submittedName>
        <fullName evidence="1">Uracil-DNA glycosylase</fullName>
    </submittedName>
</protein>
<dbReference type="AlphaFoldDB" id="A0AA46NZV0"/>